<accession>A0ABZ0Z302</accession>
<protein>
    <recommendedName>
        <fullName evidence="3">Baseplate hub subunit</fullName>
    </recommendedName>
</protein>
<name>A0ABZ0Z302_9CAUD</name>
<dbReference type="EMBL" id="OR769222">
    <property type="protein sequence ID" value="WQJ52862.1"/>
    <property type="molecule type" value="Genomic_DNA"/>
</dbReference>
<dbReference type="Proteomes" id="UP001349343">
    <property type="component" value="Segment"/>
</dbReference>
<evidence type="ECO:0008006" key="3">
    <source>
        <dbReference type="Google" id="ProtNLM"/>
    </source>
</evidence>
<evidence type="ECO:0000313" key="2">
    <source>
        <dbReference type="Proteomes" id="UP001349343"/>
    </source>
</evidence>
<organism evidence="1 2">
    <name type="scientific">phage Lak_Megaphage_RVC_JS4_GC31</name>
    <dbReference type="NCBI Taxonomy" id="3109228"/>
    <lineage>
        <taxon>Viruses</taxon>
        <taxon>Duplodnaviria</taxon>
        <taxon>Heunggongvirae</taxon>
        <taxon>Uroviricota</taxon>
        <taxon>Caudoviricetes</taxon>
        <taxon>Caudoviricetes code 15 clade</taxon>
    </lineage>
</organism>
<evidence type="ECO:0000313" key="1">
    <source>
        <dbReference type="EMBL" id="WQJ52862.1"/>
    </source>
</evidence>
<sequence length="345" mass="39632">MELKFKESKKNYYILTILGSIRTGKYSQKYETIVSQCSDKNWSDIDALFFSYIAKGESGSWRESRNYEANDKDGAHYGRDFKYGPVGPYIGFWCNGGDEDSIKLNWDHICSVTIQHVNESGVIEDVIIPDIDTIFATEEEFMKAFTEAADKRANEIGHDIDETGMILKPWDLPLIRKILIANGWDEKRVNNIFFDTCDTGFVELIDQNKHNDENAKICKVLKSIRQAHDANGKHYNGFRKETLSIIERCINGTEMTNVMKEVVMDVLHVYNDMEFIDSYNVERIANDLFELQKIRGINTTSCGTSGYSGMYITKVLEDTEYDPEDYAEDAILTYEGETYLIHESD</sequence>
<proteinExistence type="predicted"/>
<reference evidence="1 2" key="1">
    <citation type="submission" date="2023-11" db="EMBL/GenBank/DDBJ databases">
        <authorList>
            <person name="Cook R."/>
            <person name="Crisci M."/>
            <person name="Pye H."/>
            <person name="Adriaenssens E."/>
            <person name="Santini J."/>
        </authorList>
    </citation>
    <scope>NUCLEOTIDE SEQUENCE [LARGE SCALE GENOMIC DNA]</scope>
    <source>
        <strain evidence="1">Lak_Megaphage_RVC_JS4_GC31</strain>
    </source>
</reference>
<keyword evidence="2" id="KW-1185">Reference proteome</keyword>